<feature type="region of interest" description="Disordered" evidence="1">
    <location>
        <begin position="160"/>
        <end position="233"/>
    </location>
</feature>
<evidence type="ECO:0000256" key="2">
    <source>
        <dbReference type="SAM" id="SignalP"/>
    </source>
</evidence>
<reference evidence="3" key="1">
    <citation type="journal article" date="2021" name="New Phytol.">
        <title>Evolutionary innovations through gain and loss of genes in the ectomycorrhizal Boletales.</title>
        <authorList>
            <person name="Wu G."/>
            <person name="Miyauchi S."/>
            <person name="Morin E."/>
            <person name="Kuo A."/>
            <person name="Drula E."/>
            <person name="Varga T."/>
            <person name="Kohler A."/>
            <person name="Feng B."/>
            <person name="Cao Y."/>
            <person name="Lipzen A."/>
            <person name="Daum C."/>
            <person name="Hundley H."/>
            <person name="Pangilinan J."/>
            <person name="Johnson J."/>
            <person name="Barry K."/>
            <person name="LaButti K."/>
            <person name="Ng V."/>
            <person name="Ahrendt S."/>
            <person name="Min B."/>
            <person name="Choi I.G."/>
            <person name="Park H."/>
            <person name="Plett J.M."/>
            <person name="Magnuson J."/>
            <person name="Spatafora J.W."/>
            <person name="Nagy L.G."/>
            <person name="Henrissat B."/>
            <person name="Grigoriev I.V."/>
            <person name="Yang Z.L."/>
            <person name="Xu J."/>
            <person name="Martin F.M."/>
        </authorList>
    </citation>
    <scope>NUCLEOTIDE SEQUENCE</scope>
    <source>
        <strain evidence="3">KKN 215</strain>
    </source>
</reference>
<feature type="chain" id="PRO_5035446832" evidence="2">
    <location>
        <begin position="19"/>
        <end position="409"/>
    </location>
</feature>
<accession>A0A8K0UWQ4</accession>
<evidence type="ECO:0000313" key="3">
    <source>
        <dbReference type="EMBL" id="KAH8106853.1"/>
    </source>
</evidence>
<comment type="caution">
    <text evidence="3">The sequence shown here is derived from an EMBL/GenBank/DDBJ whole genome shotgun (WGS) entry which is preliminary data.</text>
</comment>
<dbReference type="Proteomes" id="UP000813824">
    <property type="component" value="Unassembled WGS sequence"/>
</dbReference>
<protein>
    <submittedName>
        <fullName evidence="3">Uncharacterized protein</fullName>
    </submittedName>
</protein>
<evidence type="ECO:0000313" key="4">
    <source>
        <dbReference type="Proteomes" id="UP000813824"/>
    </source>
</evidence>
<feature type="signal peptide" evidence="2">
    <location>
        <begin position="1"/>
        <end position="18"/>
    </location>
</feature>
<dbReference type="EMBL" id="JAEVFJ010000002">
    <property type="protein sequence ID" value="KAH8106853.1"/>
    <property type="molecule type" value="Genomic_DNA"/>
</dbReference>
<keyword evidence="4" id="KW-1185">Reference proteome</keyword>
<feature type="compositionally biased region" description="Low complexity" evidence="1">
    <location>
        <begin position="162"/>
        <end position="208"/>
    </location>
</feature>
<dbReference type="AlphaFoldDB" id="A0A8K0UWQ4"/>
<feature type="compositionally biased region" description="Low complexity" evidence="1">
    <location>
        <begin position="218"/>
        <end position="230"/>
    </location>
</feature>
<name>A0A8K0UWQ4_9AGAR</name>
<evidence type="ECO:0000256" key="1">
    <source>
        <dbReference type="SAM" id="MobiDB-lite"/>
    </source>
</evidence>
<sequence>MRVATFSLLLTALAMVDALPVPFFNFVRDDSALSANVSSNLTDVPTATVNATDSVLSATAATATDSVDSSVATDSSLPSSATDSSSPVSATDSALATDTPSATDTALATDTPSAATDSTDADPTAIATPSSDISSFVLPTAVPVAPAACLAKVANIAPPSNTAAADPSTVSASTDSSSAAPSVSTGSSDVDSVSSSDNSTVASATDSALTSVPTGALTSGNDTSSTGDDTSSLRKRIAQPDLPAVAQSWQDLCLVSGGDIFTNEPCVNLAGINGINALLADADPCAQQDNADAMVDFAKSPGVTNADALIQNAIAYRKHPRNALDILDVTPSTPFCEKAPRNQELVGLVNDQLPGVNPGIFGGPTFGLVAFGEDGTCPFGSTPDVSTCSCVQSIQTDAASDDSSASTRK</sequence>
<dbReference type="OrthoDB" id="2797250at2759"/>
<keyword evidence="2" id="KW-0732">Signal</keyword>
<organism evidence="3 4">
    <name type="scientific">Cristinia sonorae</name>
    <dbReference type="NCBI Taxonomy" id="1940300"/>
    <lineage>
        <taxon>Eukaryota</taxon>
        <taxon>Fungi</taxon>
        <taxon>Dikarya</taxon>
        <taxon>Basidiomycota</taxon>
        <taxon>Agaricomycotina</taxon>
        <taxon>Agaricomycetes</taxon>
        <taxon>Agaricomycetidae</taxon>
        <taxon>Agaricales</taxon>
        <taxon>Pleurotineae</taxon>
        <taxon>Stephanosporaceae</taxon>
        <taxon>Cristinia</taxon>
    </lineage>
</organism>
<proteinExistence type="predicted"/>
<feature type="region of interest" description="Disordered" evidence="1">
    <location>
        <begin position="67"/>
        <end position="130"/>
    </location>
</feature>
<gene>
    <name evidence="3" type="ORF">BXZ70DRAFT_254622</name>
</gene>